<dbReference type="STRING" id="1004.SAMN05661012_02106"/>
<accession>A0A1K1PMP3</accession>
<dbReference type="AlphaFoldDB" id="A0A1K1PMP3"/>
<name>A0A1K1PMP3_9BACT</name>
<gene>
    <name evidence="1" type="ORF">SAMN05661012_02106</name>
</gene>
<dbReference type="EMBL" id="FPIZ01000005">
    <property type="protein sequence ID" value="SFW48685.1"/>
    <property type="molecule type" value="Genomic_DNA"/>
</dbReference>
<dbReference type="Proteomes" id="UP000183788">
    <property type="component" value="Unassembled WGS sequence"/>
</dbReference>
<proteinExistence type="predicted"/>
<protein>
    <submittedName>
        <fullName evidence="1">Uncharacterized protein</fullName>
    </submittedName>
</protein>
<sequence length="190" mass="21974">MYTLIMNAYRDAAKNIQMQGDKIQSFKIHSSTIVDFNRMLITGSCSDREGLGIAVTELLYDLLAEWSGYNQTLQQWTHAEWKDMGIMLFIHVYNEPASIMLQIGINWEGIYLQMTIEEQEAFMISLPDNVKTYLLALPQLGKFEISDDNNDFLLMWTFENYSIIDIVTNGCTAFSLMYSLCLELNKFENK</sequence>
<evidence type="ECO:0000313" key="1">
    <source>
        <dbReference type="EMBL" id="SFW48685.1"/>
    </source>
</evidence>
<evidence type="ECO:0000313" key="2">
    <source>
        <dbReference type="Proteomes" id="UP000183788"/>
    </source>
</evidence>
<organism evidence="1 2">
    <name type="scientific">Chitinophaga sancti</name>
    <dbReference type="NCBI Taxonomy" id="1004"/>
    <lineage>
        <taxon>Bacteria</taxon>
        <taxon>Pseudomonadati</taxon>
        <taxon>Bacteroidota</taxon>
        <taxon>Chitinophagia</taxon>
        <taxon>Chitinophagales</taxon>
        <taxon>Chitinophagaceae</taxon>
        <taxon>Chitinophaga</taxon>
    </lineage>
</organism>
<reference evidence="1 2" key="1">
    <citation type="submission" date="2016-11" db="EMBL/GenBank/DDBJ databases">
        <authorList>
            <person name="Jaros S."/>
            <person name="Januszkiewicz K."/>
            <person name="Wedrychowicz H."/>
        </authorList>
    </citation>
    <scope>NUCLEOTIDE SEQUENCE [LARGE SCALE GENOMIC DNA]</scope>
    <source>
        <strain evidence="1 2">DSM 784</strain>
    </source>
</reference>